<dbReference type="AlphaFoldDB" id="A0A0F9QJY8"/>
<proteinExistence type="predicted"/>
<reference evidence="1" key="1">
    <citation type="journal article" date="2015" name="Nature">
        <title>Complex archaea that bridge the gap between prokaryotes and eukaryotes.</title>
        <authorList>
            <person name="Spang A."/>
            <person name="Saw J.H."/>
            <person name="Jorgensen S.L."/>
            <person name="Zaremba-Niedzwiedzka K."/>
            <person name="Martijn J."/>
            <person name="Lind A.E."/>
            <person name="van Eijk R."/>
            <person name="Schleper C."/>
            <person name="Guy L."/>
            <person name="Ettema T.J."/>
        </authorList>
    </citation>
    <scope>NUCLEOTIDE SEQUENCE</scope>
</reference>
<gene>
    <name evidence="1" type="ORF">LCGC14_1005750</name>
</gene>
<comment type="caution">
    <text evidence="1">The sequence shown here is derived from an EMBL/GenBank/DDBJ whole genome shotgun (WGS) entry which is preliminary data.</text>
</comment>
<accession>A0A0F9QJY8</accession>
<evidence type="ECO:0000313" key="1">
    <source>
        <dbReference type="EMBL" id="KKN13481.1"/>
    </source>
</evidence>
<protein>
    <submittedName>
        <fullName evidence="1">Uncharacterized protein</fullName>
    </submittedName>
</protein>
<sequence length="90" mass="10719">MTEYMNQKTKCVACGGKPKQGQSSIIINGHYRATKVPLIKHHVRYVPDELIAYVHWECHQIIHDEDDQRYKHLIQYQEGDSKEYYDKKNK</sequence>
<name>A0A0F9QJY8_9ZZZZ</name>
<organism evidence="1">
    <name type="scientific">marine sediment metagenome</name>
    <dbReference type="NCBI Taxonomy" id="412755"/>
    <lineage>
        <taxon>unclassified sequences</taxon>
        <taxon>metagenomes</taxon>
        <taxon>ecological metagenomes</taxon>
    </lineage>
</organism>
<dbReference type="EMBL" id="LAZR01003917">
    <property type="protein sequence ID" value="KKN13481.1"/>
    <property type="molecule type" value="Genomic_DNA"/>
</dbReference>